<dbReference type="SMART" id="SM00530">
    <property type="entry name" value="HTH_XRE"/>
    <property type="match status" value="1"/>
</dbReference>
<dbReference type="EMBL" id="BOQE01000002">
    <property type="protein sequence ID" value="GIM48460.1"/>
    <property type="molecule type" value="Genomic_DNA"/>
</dbReference>
<name>A0AAV4LLC6_9BACL</name>
<dbReference type="CDD" id="cd00093">
    <property type="entry name" value="HTH_XRE"/>
    <property type="match status" value="1"/>
</dbReference>
<accession>A0AAV4LLC6</accession>
<dbReference type="SUPFAM" id="SSF47413">
    <property type="entry name" value="lambda repressor-like DNA-binding domains"/>
    <property type="match status" value="1"/>
</dbReference>
<proteinExistence type="predicted"/>
<dbReference type="Proteomes" id="UP001057291">
    <property type="component" value="Unassembled WGS sequence"/>
</dbReference>
<evidence type="ECO:0000313" key="4">
    <source>
        <dbReference type="Proteomes" id="UP001057291"/>
    </source>
</evidence>
<dbReference type="GO" id="GO:0003700">
    <property type="term" value="F:DNA-binding transcription factor activity"/>
    <property type="evidence" value="ECO:0007669"/>
    <property type="project" value="TreeGrafter"/>
</dbReference>
<dbReference type="InterPro" id="IPR001387">
    <property type="entry name" value="Cro/C1-type_HTH"/>
</dbReference>
<evidence type="ECO:0000256" key="1">
    <source>
        <dbReference type="ARBA" id="ARBA00023125"/>
    </source>
</evidence>
<comment type="caution">
    <text evidence="3">The sequence shown here is derived from an EMBL/GenBank/DDBJ whole genome shotgun (WGS) entry which is preliminary data.</text>
</comment>
<dbReference type="AlphaFoldDB" id="A0AAV4LLC6"/>
<sequence length="64" mass="7621">MYWENIRRLRQKLNLSQSELAERVGVHRTTINRIEKRALQPSLDLLERIANVLKVPLAELLREE</sequence>
<dbReference type="InterPro" id="IPR010982">
    <property type="entry name" value="Lambda_DNA-bd_dom_sf"/>
</dbReference>
<reference evidence="3" key="1">
    <citation type="journal article" date="2023" name="Int. J. Syst. Evol. Microbiol.">
        <title>Collibacillus ludicampi gen. nov., sp. nov., a new soil bacterium of the family Alicyclobacillaceae.</title>
        <authorList>
            <person name="Jojima T."/>
            <person name="Ioku Y."/>
            <person name="Fukuta Y."/>
            <person name="Shirasaka N."/>
            <person name="Matsumura Y."/>
            <person name="Mori M."/>
        </authorList>
    </citation>
    <scope>NUCLEOTIDE SEQUENCE</scope>
    <source>
        <strain evidence="3">TP075</strain>
    </source>
</reference>
<dbReference type="RefSeq" id="WP_282201514.1">
    <property type="nucleotide sequence ID" value="NZ_BOQE01000002.1"/>
</dbReference>
<feature type="domain" description="HTH cro/C1-type" evidence="2">
    <location>
        <begin position="6"/>
        <end position="60"/>
    </location>
</feature>
<dbReference type="GO" id="GO:0005829">
    <property type="term" value="C:cytosol"/>
    <property type="evidence" value="ECO:0007669"/>
    <property type="project" value="TreeGrafter"/>
</dbReference>
<dbReference type="Gene3D" id="1.10.260.40">
    <property type="entry name" value="lambda repressor-like DNA-binding domains"/>
    <property type="match status" value="1"/>
</dbReference>
<keyword evidence="1" id="KW-0238">DNA-binding</keyword>
<keyword evidence="4" id="KW-1185">Reference proteome</keyword>
<dbReference type="PROSITE" id="PS50943">
    <property type="entry name" value="HTH_CROC1"/>
    <property type="match status" value="1"/>
</dbReference>
<protein>
    <recommendedName>
        <fullName evidence="2">HTH cro/C1-type domain-containing protein</fullName>
    </recommendedName>
</protein>
<dbReference type="PANTHER" id="PTHR46797">
    <property type="entry name" value="HTH-TYPE TRANSCRIPTIONAL REGULATOR"/>
    <property type="match status" value="1"/>
</dbReference>
<dbReference type="PANTHER" id="PTHR46797:SF1">
    <property type="entry name" value="METHYLPHOSPHONATE SYNTHASE"/>
    <property type="match status" value="1"/>
</dbReference>
<evidence type="ECO:0000313" key="3">
    <source>
        <dbReference type="EMBL" id="GIM48460.1"/>
    </source>
</evidence>
<dbReference type="GO" id="GO:0003677">
    <property type="term" value="F:DNA binding"/>
    <property type="evidence" value="ECO:0007669"/>
    <property type="project" value="UniProtKB-KW"/>
</dbReference>
<dbReference type="Pfam" id="PF01381">
    <property type="entry name" value="HTH_3"/>
    <property type="match status" value="1"/>
</dbReference>
<organism evidence="3 4">
    <name type="scientific">Collibacillus ludicampi</name>
    <dbReference type="NCBI Taxonomy" id="2771369"/>
    <lineage>
        <taxon>Bacteria</taxon>
        <taxon>Bacillati</taxon>
        <taxon>Bacillota</taxon>
        <taxon>Bacilli</taxon>
        <taxon>Bacillales</taxon>
        <taxon>Alicyclobacillaceae</taxon>
        <taxon>Collibacillus</taxon>
    </lineage>
</organism>
<evidence type="ECO:0000259" key="2">
    <source>
        <dbReference type="PROSITE" id="PS50943"/>
    </source>
</evidence>
<dbReference type="InterPro" id="IPR050807">
    <property type="entry name" value="TransReg_Diox_bact_type"/>
</dbReference>
<gene>
    <name evidence="3" type="ORF">DNHGIG_40090</name>
</gene>